<dbReference type="InterPro" id="IPR016135">
    <property type="entry name" value="UBQ-conjugating_enzyme/RWD"/>
</dbReference>
<dbReference type="Pfam" id="PF23044">
    <property type="entry name" value="SH3-C_UBE2O"/>
    <property type="match status" value="1"/>
</dbReference>
<feature type="region of interest" description="Disordered" evidence="3">
    <location>
        <begin position="83"/>
        <end position="131"/>
    </location>
</feature>
<dbReference type="OrthoDB" id="47801at2759"/>
<organism evidence="5 6">
    <name type="scientific">Kingdonia uniflora</name>
    <dbReference type="NCBI Taxonomy" id="39325"/>
    <lineage>
        <taxon>Eukaryota</taxon>
        <taxon>Viridiplantae</taxon>
        <taxon>Streptophyta</taxon>
        <taxon>Embryophyta</taxon>
        <taxon>Tracheophyta</taxon>
        <taxon>Spermatophyta</taxon>
        <taxon>Magnoliopsida</taxon>
        <taxon>Ranunculales</taxon>
        <taxon>Circaeasteraceae</taxon>
        <taxon>Kingdonia</taxon>
    </lineage>
</organism>
<evidence type="ECO:0000256" key="1">
    <source>
        <dbReference type="ARBA" id="ARBA00022679"/>
    </source>
</evidence>
<feature type="compositionally biased region" description="Acidic residues" evidence="3">
    <location>
        <begin position="86"/>
        <end position="124"/>
    </location>
</feature>
<dbReference type="Gene3D" id="3.10.110.10">
    <property type="entry name" value="Ubiquitin Conjugating Enzyme"/>
    <property type="match status" value="1"/>
</dbReference>
<evidence type="ECO:0000313" key="6">
    <source>
        <dbReference type="Proteomes" id="UP000541444"/>
    </source>
</evidence>
<dbReference type="Pfam" id="PF00179">
    <property type="entry name" value="UQ_con"/>
    <property type="match status" value="1"/>
</dbReference>
<dbReference type="InterPro" id="IPR057734">
    <property type="entry name" value="UBE2O-like_SH3-C"/>
</dbReference>
<dbReference type="PANTHER" id="PTHR46116">
    <property type="entry name" value="(E3-INDEPENDENT) E2 UBIQUITIN-CONJUGATING ENZYME"/>
    <property type="match status" value="1"/>
</dbReference>
<dbReference type="GO" id="GO:0061631">
    <property type="term" value="F:ubiquitin conjugating enzyme activity"/>
    <property type="evidence" value="ECO:0007669"/>
    <property type="project" value="TreeGrafter"/>
</dbReference>
<feature type="region of interest" description="Disordered" evidence="3">
    <location>
        <begin position="693"/>
        <end position="732"/>
    </location>
</feature>
<dbReference type="InterPro" id="IPR057732">
    <property type="entry name" value="SH3-A_UBE2O"/>
</dbReference>
<feature type="region of interest" description="Disordered" evidence="3">
    <location>
        <begin position="781"/>
        <end position="826"/>
    </location>
</feature>
<sequence length="1043" mass="114975">MGKEQLHADSNTVLSSTIVVGNETLNAADCEKNGIGSPSGMSEVKAIIKPQEVGEKLRNVPNIYREDVVRCNEKGDQIGVVLEVAGDSDSESDITDDEDDEDDNNSDGDNGDGGDDADIVGDDNEINKKTKTDGCKITPLTVDQVRVVWMDHSVTNQNSGDLAVVDRGHLQGDIVAAVSDPMGKLGVVVGVNITVDLLAADGSTIKDVSSRDLIRVRDFIVGDYVVNGHWLGRVDEVLDNLTVSFDDGSICKVVKVDPLRLKPVSKGIQEDGNFPYYPGQRVKASSSSVFKNARWLSGLWKANRMEGTVTEVSVGSTFVYWIASAGYGLESSSAPSEEQSPKNLKLLSCFAHANWQVGDWCLLPFCEKDSSRVKSDNPVKCGLVSNDLESELGLEVGSSEKLELEFPSFKSSDSTDLDINVEDKLSTESTSTNFLSVSKEPMHANASVHRKKWWKVMVRKDKKARKKEENFEKALVIIGIRTKVDVAWQDGEVEFGRVSTTLIPIDNPCDQDFLAEQYVVEKVSDEDEDVCESRRVGVVKSVNAKDRTACVRWLKPVARPEDPREFDKEEVVSVYELEQHPDYDYCYGDVVVRLSPVSVAHIVGSETPAEELEQQTGSNEAEQHPEKKKKCKKAEDSSNNEANVDFSDFSWVGCITSLRDGDIEVTWADGMVSTVGPQAIYVVDRDDDDDFVGVGSDSSDAASWETVSEDEKEPFQNAGEEEAGLQSKKGVIPDIDETVNSEENDSGRNGALSVPLAALGFVTRLATELFARGKKNVQLYSNDSDENVPTSQGTLDASNKGTIESESISPESNSGDSDSVQLAHEKEEEVKLLSEAEDIAAATETLCTLRSEDPDFLSEMMCNGDATCSFKRFDTAKDPLDHFFLGANEQSNNGRKWLKKVQQDWTILQKNLPGSIYVRVYEDRMDLLRAAIVGAYGTPYQDGLFFFDFHLPQDYPHVPPDFEEFIKDHFRRRGYFFLRACDAYMKGYLIGSLKKDASLSDKSSDNSTSVGFKLMLAKLVPKLITSLSEVGADVDEFKHLQQE</sequence>
<dbReference type="Pfam" id="PF23043">
    <property type="entry name" value="SH3-B_UBE2O"/>
    <property type="match status" value="1"/>
</dbReference>
<evidence type="ECO:0000256" key="3">
    <source>
        <dbReference type="SAM" id="MobiDB-lite"/>
    </source>
</evidence>
<feature type="compositionally biased region" description="Polar residues" evidence="3">
    <location>
        <begin position="781"/>
        <end position="802"/>
    </location>
</feature>
<dbReference type="EMBL" id="JACGCM010002538">
    <property type="protein sequence ID" value="KAF6138852.1"/>
    <property type="molecule type" value="Genomic_DNA"/>
</dbReference>
<dbReference type="InterPro" id="IPR057735">
    <property type="entry name" value="UBE2O-like_tSH3-B"/>
</dbReference>
<dbReference type="Pfam" id="PF23048">
    <property type="entry name" value="SH3-A_UBE2O"/>
    <property type="match status" value="1"/>
</dbReference>
<dbReference type="Pfam" id="PF23046">
    <property type="entry name" value="tSH3-B_UBE2O"/>
    <property type="match status" value="1"/>
</dbReference>
<dbReference type="Proteomes" id="UP000541444">
    <property type="component" value="Unassembled WGS sequence"/>
</dbReference>
<keyword evidence="6" id="KW-1185">Reference proteome</keyword>
<feature type="compositionally biased region" description="Low complexity" evidence="3">
    <location>
        <begin position="804"/>
        <end position="819"/>
    </location>
</feature>
<evidence type="ECO:0000256" key="2">
    <source>
        <dbReference type="ARBA" id="ARBA00022786"/>
    </source>
</evidence>
<feature type="domain" description="UBC core" evidence="4">
    <location>
        <begin position="896"/>
        <end position="1043"/>
    </location>
</feature>
<proteinExistence type="predicted"/>
<dbReference type="PANTHER" id="PTHR46116:SF21">
    <property type="entry name" value="UBIQUITIN-CONJUGATING ENZYME E2 23-RELATED"/>
    <property type="match status" value="1"/>
</dbReference>
<keyword evidence="1" id="KW-0808">Transferase</keyword>
<keyword evidence="2" id="KW-0833">Ubl conjugation pathway</keyword>
<dbReference type="InterPro" id="IPR057733">
    <property type="entry name" value="UBE2O-like_SH3-B"/>
</dbReference>
<feature type="region of interest" description="Disordered" evidence="3">
    <location>
        <begin position="608"/>
        <end position="642"/>
    </location>
</feature>
<dbReference type="AlphaFoldDB" id="A0A7J7L8E8"/>
<dbReference type="InterPro" id="IPR000608">
    <property type="entry name" value="UBC"/>
</dbReference>
<accession>A0A7J7L8E8</accession>
<dbReference type="SUPFAM" id="SSF54495">
    <property type="entry name" value="UBC-like"/>
    <property type="match status" value="1"/>
</dbReference>
<comment type="caution">
    <text evidence="5">The sequence shown here is derived from an EMBL/GenBank/DDBJ whole genome shotgun (WGS) entry which is preliminary data.</text>
</comment>
<protein>
    <recommendedName>
        <fullName evidence="4">UBC core domain-containing protein</fullName>
    </recommendedName>
</protein>
<gene>
    <name evidence="5" type="ORF">GIB67_018583</name>
</gene>
<evidence type="ECO:0000313" key="5">
    <source>
        <dbReference type="EMBL" id="KAF6138852.1"/>
    </source>
</evidence>
<dbReference type="PROSITE" id="PS50127">
    <property type="entry name" value="UBC_2"/>
    <property type="match status" value="1"/>
</dbReference>
<name>A0A7J7L8E8_9MAGN</name>
<evidence type="ECO:0000259" key="4">
    <source>
        <dbReference type="PROSITE" id="PS50127"/>
    </source>
</evidence>
<reference evidence="5 6" key="1">
    <citation type="journal article" date="2020" name="IScience">
        <title>Genome Sequencing of the Endangered Kingdonia uniflora (Circaeasteraceae, Ranunculales) Reveals Potential Mechanisms of Evolutionary Specialization.</title>
        <authorList>
            <person name="Sun Y."/>
            <person name="Deng T."/>
            <person name="Zhang A."/>
            <person name="Moore M.J."/>
            <person name="Landis J.B."/>
            <person name="Lin N."/>
            <person name="Zhang H."/>
            <person name="Zhang X."/>
            <person name="Huang J."/>
            <person name="Zhang X."/>
            <person name="Sun H."/>
            <person name="Wang H."/>
        </authorList>
    </citation>
    <scope>NUCLEOTIDE SEQUENCE [LARGE SCALE GENOMIC DNA]</scope>
    <source>
        <strain evidence="5">TB1705</strain>
        <tissue evidence="5">Leaf</tissue>
    </source>
</reference>